<organism evidence="1">
    <name type="scientific">Streptomyces sp. NBC_00003</name>
    <dbReference type="NCBI Taxonomy" id="2903608"/>
    <lineage>
        <taxon>Bacteria</taxon>
        <taxon>Bacillati</taxon>
        <taxon>Actinomycetota</taxon>
        <taxon>Actinomycetes</taxon>
        <taxon>Kitasatosporales</taxon>
        <taxon>Streptomycetaceae</taxon>
        <taxon>Streptomyces</taxon>
    </lineage>
</organism>
<dbReference type="NCBIfam" id="TIGR04267">
    <property type="entry name" value="mod_HExxH"/>
    <property type="match status" value="1"/>
</dbReference>
<protein>
    <submittedName>
        <fullName evidence="1">HEXXH motif-containing putative peptide modification protein</fullName>
    </submittedName>
</protein>
<sequence>MRSHVVPRETFLALARGRGGAEAVAVLRAGQLSKRRLLLGAVRRAAEERRPRAARRARLAETYDELERLRCGSRERWEAALLRPYVDLWAADCLRVMHTEGDEEPWLGGLAELLTDTGHVVRLEAAGRRFTLRIDDRGPYREAHGAPVPGPLGQELLHRWEEALAEAWRVLVHRHRWHAEALSAGLSTLVPLLPRPDGTSVSSAVRRGYGAVGVSFPPDPERLALALVHEFLHVQLGALLDLVPLHRLDSGARFHAPWRPDLRPAGALLQGTYAHLGVTDFWRAEDGPYAEEQYAHWCERTLGAAETLLGSDELTSDGREFVTELRRTVVGWSKA</sequence>
<dbReference type="InterPro" id="IPR026337">
    <property type="entry name" value="AKG_HExxH"/>
</dbReference>
<accession>A0AAU2UYW5</accession>
<reference evidence="1" key="1">
    <citation type="submission" date="2022-10" db="EMBL/GenBank/DDBJ databases">
        <title>The complete genomes of actinobacterial strains from the NBC collection.</title>
        <authorList>
            <person name="Joergensen T.S."/>
            <person name="Alvarez Arevalo M."/>
            <person name="Sterndorff E.B."/>
            <person name="Faurdal D."/>
            <person name="Vuksanovic O."/>
            <person name="Mourched A.-S."/>
            <person name="Charusanti P."/>
            <person name="Shaw S."/>
            <person name="Blin K."/>
            <person name="Weber T."/>
        </authorList>
    </citation>
    <scope>NUCLEOTIDE SEQUENCE</scope>
    <source>
        <strain evidence="1">NBC_00003</strain>
    </source>
</reference>
<evidence type="ECO:0000313" key="1">
    <source>
        <dbReference type="EMBL" id="WTW60277.1"/>
    </source>
</evidence>
<dbReference type="EMBL" id="CP108318">
    <property type="protein sequence ID" value="WTW60277.1"/>
    <property type="molecule type" value="Genomic_DNA"/>
</dbReference>
<name>A0AAU2UYW5_9ACTN</name>
<dbReference type="AlphaFoldDB" id="A0AAU2UYW5"/>
<gene>
    <name evidence="1" type="ORF">OG549_06260</name>
</gene>
<proteinExistence type="predicted"/>